<feature type="region of interest" description="Disordered" evidence="1">
    <location>
        <begin position="29"/>
        <end position="53"/>
    </location>
</feature>
<proteinExistence type="predicted"/>
<dbReference type="AlphaFoldDB" id="A0A1M5CLK0"/>
<gene>
    <name evidence="2" type="ORF">SAMN05443144_11020</name>
</gene>
<name>A0A1M5CLK0_9BACT</name>
<feature type="compositionally biased region" description="Low complexity" evidence="1">
    <location>
        <begin position="36"/>
        <end position="48"/>
    </location>
</feature>
<reference evidence="2 3" key="1">
    <citation type="submission" date="2016-11" db="EMBL/GenBank/DDBJ databases">
        <authorList>
            <person name="Jaros S."/>
            <person name="Januszkiewicz K."/>
            <person name="Wedrychowicz H."/>
        </authorList>
    </citation>
    <scope>NUCLEOTIDE SEQUENCE [LARGE SCALE GENOMIC DNA]</scope>
    <source>
        <strain evidence="2 3">DSM 21986</strain>
    </source>
</reference>
<feature type="compositionally biased region" description="Low complexity" evidence="1">
    <location>
        <begin position="119"/>
        <end position="129"/>
    </location>
</feature>
<feature type="region of interest" description="Disordered" evidence="1">
    <location>
        <begin position="109"/>
        <end position="138"/>
    </location>
</feature>
<sequence length="138" mass="15274">MWSIPFFFSDKNQQQRSVAAELEAKRSLPRNRANRLDSSSSLSGLENSMPGVADARRRNKKNICLSPILSGEFIFFSGAAATAGRLIFAAGDFFWVPFFSSMKKMEHHFPSNDKAAAPSTETSSSSDTSILIDAREFE</sequence>
<dbReference type="EMBL" id="FQUS01000010">
    <property type="protein sequence ID" value="SHF55570.1"/>
    <property type="molecule type" value="Genomic_DNA"/>
</dbReference>
<protein>
    <submittedName>
        <fullName evidence="2">Uncharacterized protein</fullName>
    </submittedName>
</protein>
<evidence type="ECO:0000313" key="3">
    <source>
        <dbReference type="Proteomes" id="UP000184041"/>
    </source>
</evidence>
<keyword evidence="3" id="KW-1185">Reference proteome</keyword>
<accession>A0A1M5CLK0</accession>
<dbReference type="Proteomes" id="UP000184041">
    <property type="component" value="Unassembled WGS sequence"/>
</dbReference>
<evidence type="ECO:0000313" key="2">
    <source>
        <dbReference type="EMBL" id="SHF55570.1"/>
    </source>
</evidence>
<evidence type="ECO:0000256" key="1">
    <source>
        <dbReference type="SAM" id="MobiDB-lite"/>
    </source>
</evidence>
<organism evidence="2 3">
    <name type="scientific">Fodinibius roseus</name>
    <dbReference type="NCBI Taxonomy" id="1194090"/>
    <lineage>
        <taxon>Bacteria</taxon>
        <taxon>Pseudomonadati</taxon>
        <taxon>Balneolota</taxon>
        <taxon>Balneolia</taxon>
        <taxon>Balneolales</taxon>
        <taxon>Balneolaceae</taxon>
        <taxon>Fodinibius</taxon>
    </lineage>
</organism>